<reference evidence="2" key="1">
    <citation type="journal article" date="2019" name="Sci. Rep.">
        <title>Draft genome of Tanacetum cinerariifolium, the natural source of mosquito coil.</title>
        <authorList>
            <person name="Yamashiro T."/>
            <person name="Shiraishi A."/>
            <person name="Satake H."/>
            <person name="Nakayama K."/>
        </authorList>
    </citation>
    <scope>NUCLEOTIDE SEQUENCE</scope>
</reference>
<comment type="caution">
    <text evidence="2">The sequence shown here is derived from an EMBL/GenBank/DDBJ whole genome shotgun (WGS) entry which is preliminary data.</text>
</comment>
<evidence type="ECO:0000313" key="2">
    <source>
        <dbReference type="EMBL" id="GEU47610.1"/>
    </source>
</evidence>
<gene>
    <name evidence="2" type="ORF">Tci_019588</name>
</gene>
<dbReference type="AlphaFoldDB" id="A0A6L2KFS8"/>
<evidence type="ECO:0008006" key="3">
    <source>
        <dbReference type="Google" id="ProtNLM"/>
    </source>
</evidence>
<name>A0A6L2KFS8_TANCI</name>
<proteinExistence type="predicted"/>
<protein>
    <recommendedName>
        <fullName evidence="3">Reverse transcriptase domain-containing protein</fullName>
    </recommendedName>
</protein>
<sequence>MAQNIDFSDSDQSQTPQYPDVHLPSQEMNEKVSQAEGELMKSIQTFLETFICIPFEEKPKILFQAWEIFEGAGRYDNSPSKDRPIFLNNNEEHYVQNEESLENSSNEIATSNSNQEKEEPSQESDIHQLIEECSIEVSEDQKQSMEDTMLELVKICQEKEFLCIHDNVDDLIESALNTKLLSINYQPLEKEQQEVKNVVEQPAKLAPILSTKEPEHSTSMGYEHSNTTLKTELDEIIKSDSSASDVCDDHSEIFSDSNNDDDISVYDDFEDIEYVEASLFDPEIVNQEEEEVDLEDISQIQDMRSGNTTHADNSLPEYDSFCFEIEPDQERLINVVKSNISDDSSNGPLLEEANLFLAFDNSIPSSIENVADDSEGDIRFLEELLIDDSILSHESSESNIEDNP</sequence>
<organism evidence="2">
    <name type="scientific">Tanacetum cinerariifolium</name>
    <name type="common">Dalmatian daisy</name>
    <name type="synonym">Chrysanthemum cinerariifolium</name>
    <dbReference type="NCBI Taxonomy" id="118510"/>
    <lineage>
        <taxon>Eukaryota</taxon>
        <taxon>Viridiplantae</taxon>
        <taxon>Streptophyta</taxon>
        <taxon>Embryophyta</taxon>
        <taxon>Tracheophyta</taxon>
        <taxon>Spermatophyta</taxon>
        <taxon>Magnoliopsida</taxon>
        <taxon>eudicotyledons</taxon>
        <taxon>Gunneridae</taxon>
        <taxon>Pentapetalae</taxon>
        <taxon>asterids</taxon>
        <taxon>campanulids</taxon>
        <taxon>Asterales</taxon>
        <taxon>Asteraceae</taxon>
        <taxon>Asteroideae</taxon>
        <taxon>Anthemideae</taxon>
        <taxon>Anthemidinae</taxon>
        <taxon>Tanacetum</taxon>
    </lineage>
</organism>
<feature type="region of interest" description="Disordered" evidence="1">
    <location>
        <begin position="1"/>
        <end position="23"/>
    </location>
</feature>
<dbReference type="EMBL" id="BKCJ010002296">
    <property type="protein sequence ID" value="GEU47610.1"/>
    <property type="molecule type" value="Genomic_DNA"/>
</dbReference>
<evidence type="ECO:0000256" key="1">
    <source>
        <dbReference type="SAM" id="MobiDB-lite"/>
    </source>
</evidence>
<feature type="region of interest" description="Disordered" evidence="1">
    <location>
        <begin position="96"/>
        <end position="125"/>
    </location>
</feature>
<accession>A0A6L2KFS8</accession>
<feature type="compositionally biased region" description="Polar residues" evidence="1">
    <location>
        <begin position="1"/>
        <end position="17"/>
    </location>
</feature>
<feature type="compositionally biased region" description="Basic and acidic residues" evidence="1">
    <location>
        <begin position="115"/>
        <end position="125"/>
    </location>
</feature>